<dbReference type="InterPro" id="IPR023168">
    <property type="entry name" value="GatB_Yqey_C_2"/>
</dbReference>
<keyword evidence="7 11" id="KW-0648">Protein biosynthesis</keyword>
<dbReference type="InterPro" id="IPR042114">
    <property type="entry name" value="GatB_C_1"/>
</dbReference>
<dbReference type="Gene3D" id="1.10.10.410">
    <property type="match status" value="1"/>
</dbReference>
<comment type="similarity">
    <text evidence="1 11">Belongs to the GatB/GatE family. GatB subfamily.</text>
</comment>
<dbReference type="InterPro" id="IPR006075">
    <property type="entry name" value="Asn/Gln-tRNA_Trfase_suB/E_cat"/>
</dbReference>
<evidence type="ECO:0000256" key="9">
    <source>
        <dbReference type="ARBA" id="ARBA00047380"/>
    </source>
</evidence>
<dbReference type="InterPro" id="IPR003789">
    <property type="entry name" value="Asn/Gln_tRNA_amidoTrase-B-like"/>
</dbReference>
<comment type="catalytic activity">
    <reaction evidence="10 11">
        <text>L-glutamyl-tRNA(Gln) + L-glutamine + ATP + H2O = L-glutaminyl-tRNA(Gln) + L-glutamate + ADP + phosphate + H(+)</text>
        <dbReference type="Rhea" id="RHEA:17521"/>
        <dbReference type="Rhea" id="RHEA-COMP:9681"/>
        <dbReference type="Rhea" id="RHEA-COMP:9684"/>
        <dbReference type="ChEBI" id="CHEBI:15377"/>
        <dbReference type="ChEBI" id="CHEBI:15378"/>
        <dbReference type="ChEBI" id="CHEBI:29985"/>
        <dbReference type="ChEBI" id="CHEBI:30616"/>
        <dbReference type="ChEBI" id="CHEBI:43474"/>
        <dbReference type="ChEBI" id="CHEBI:58359"/>
        <dbReference type="ChEBI" id="CHEBI:78520"/>
        <dbReference type="ChEBI" id="CHEBI:78521"/>
        <dbReference type="ChEBI" id="CHEBI:456216"/>
    </reaction>
</comment>
<comment type="caution">
    <text evidence="13">The sequence shown here is derived from an EMBL/GenBank/DDBJ whole genome shotgun (WGS) entry which is preliminary data.</text>
</comment>
<evidence type="ECO:0000256" key="10">
    <source>
        <dbReference type="ARBA" id="ARBA00047913"/>
    </source>
</evidence>
<dbReference type="InterPro" id="IPR017959">
    <property type="entry name" value="Asn/Gln-tRNA_amidoTrfase_suB/E"/>
</dbReference>
<dbReference type="NCBIfam" id="NF004014">
    <property type="entry name" value="PRK05477.1-4"/>
    <property type="match status" value="1"/>
</dbReference>
<dbReference type="RefSeq" id="WP_226954076.1">
    <property type="nucleotide sequence ID" value="NZ_JACDXW010000003.1"/>
</dbReference>
<keyword evidence="6 11" id="KW-0067">ATP-binding</keyword>
<dbReference type="InterPro" id="IPR017958">
    <property type="entry name" value="Gln-tRNA_amidoTrfase_suB_CS"/>
</dbReference>
<evidence type="ECO:0000256" key="8">
    <source>
        <dbReference type="ARBA" id="ARBA00024799"/>
    </source>
</evidence>
<feature type="domain" description="Asn/Gln amidotransferase" evidence="12">
    <location>
        <begin position="332"/>
        <end position="483"/>
    </location>
</feature>
<name>A0ABS8CCG5_9BURK</name>
<dbReference type="NCBIfam" id="NF004015">
    <property type="entry name" value="PRK05477.1-5"/>
    <property type="match status" value="1"/>
</dbReference>
<comment type="function">
    <text evidence="8 11">Allows the formation of correctly charged Asn-tRNA(Asn) or Gln-tRNA(Gln) through the transamidation of misacylated Asp-tRNA(Asn) or Glu-tRNA(Gln) in organisms which lack either or both of asparaginyl-tRNA or glutaminyl-tRNA synthetases. The reaction takes place in the presence of glutamine and ATP through an activated phospho-Asp-tRNA(Asn) or phospho-Glu-tRNA(Gln).</text>
</comment>
<dbReference type="SUPFAM" id="SSF55931">
    <property type="entry name" value="Glutamine synthetase/guanido kinase"/>
    <property type="match status" value="1"/>
</dbReference>
<dbReference type="NCBIfam" id="NF004012">
    <property type="entry name" value="PRK05477.1-2"/>
    <property type="match status" value="1"/>
</dbReference>
<dbReference type="Pfam" id="PF02934">
    <property type="entry name" value="GatB_N"/>
    <property type="match status" value="1"/>
</dbReference>
<evidence type="ECO:0000256" key="4">
    <source>
        <dbReference type="ARBA" id="ARBA00022598"/>
    </source>
</evidence>
<dbReference type="PANTHER" id="PTHR11659:SF0">
    <property type="entry name" value="GLUTAMYL-TRNA(GLN) AMIDOTRANSFERASE SUBUNIT B, MITOCHONDRIAL"/>
    <property type="match status" value="1"/>
</dbReference>
<accession>A0ABS8CCG5</accession>
<gene>
    <name evidence="11 13" type="primary">gatB</name>
    <name evidence="13" type="ORF">H0484_08065</name>
</gene>
<dbReference type="InterPro" id="IPR014746">
    <property type="entry name" value="Gln_synth/guanido_kin_cat_dom"/>
</dbReference>
<protein>
    <recommendedName>
        <fullName evidence="3 11">Aspartyl/glutamyl-tRNA(Asn/Gln) amidotransferase subunit B</fullName>
        <shortName evidence="11">Asp/Glu-ADT subunit B</shortName>
        <ecNumber evidence="11">6.3.5.-</ecNumber>
    </recommendedName>
</protein>
<evidence type="ECO:0000256" key="3">
    <source>
        <dbReference type="ARBA" id="ARBA00016923"/>
    </source>
</evidence>
<dbReference type="HAMAP" id="MF_00121">
    <property type="entry name" value="GatB"/>
    <property type="match status" value="1"/>
</dbReference>
<keyword evidence="14" id="KW-1185">Reference proteome</keyword>
<evidence type="ECO:0000256" key="11">
    <source>
        <dbReference type="HAMAP-Rule" id="MF_00121"/>
    </source>
</evidence>
<evidence type="ECO:0000313" key="13">
    <source>
        <dbReference type="EMBL" id="MCB5363703.1"/>
    </source>
</evidence>
<evidence type="ECO:0000256" key="1">
    <source>
        <dbReference type="ARBA" id="ARBA00005306"/>
    </source>
</evidence>
<dbReference type="Gene3D" id="1.10.150.380">
    <property type="entry name" value="GatB domain, N-terminal subdomain"/>
    <property type="match status" value="1"/>
</dbReference>
<organism evidence="13 14">
    <name type="scientific">Mesopusillimonas faecipullorum</name>
    <dbReference type="NCBI Taxonomy" id="2755040"/>
    <lineage>
        <taxon>Bacteria</taxon>
        <taxon>Pseudomonadati</taxon>
        <taxon>Pseudomonadota</taxon>
        <taxon>Betaproteobacteria</taxon>
        <taxon>Burkholderiales</taxon>
        <taxon>Alcaligenaceae</taxon>
        <taxon>Mesopusillimonas</taxon>
    </lineage>
</organism>
<dbReference type="PANTHER" id="PTHR11659">
    <property type="entry name" value="GLUTAMYL-TRNA GLN AMIDOTRANSFERASE SUBUNIT B MITOCHONDRIAL AND PROKARYOTIC PET112-RELATED"/>
    <property type="match status" value="1"/>
</dbReference>
<comment type="subunit">
    <text evidence="2 11">Heterotrimer of A, B and C subunits.</text>
</comment>
<keyword evidence="5 11" id="KW-0547">Nucleotide-binding</keyword>
<evidence type="ECO:0000256" key="2">
    <source>
        <dbReference type="ARBA" id="ARBA00011123"/>
    </source>
</evidence>
<evidence type="ECO:0000256" key="6">
    <source>
        <dbReference type="ARBA" id="ARBA00022840"/>
    </source>
</evidence>
<evidence type="ECO:0000313" key="14">
    <source>
        <dbReference type="Proteomes" id="UP000776983"/>
    </source>
</evidence>
<dbReference type="SMART" id="SM00845">
    <property type="entry name" value="GatB_Yqey"/>
    <property type="match status" value="1"/>
</dbReference>
<dbReference type="SUPFAM" id="SSF89095">
    <property type="entry name" value="GatB/YqeY motif"/>
    <property type="match status" value="1"/>
</dbReference>
<sequence length="485" mass="53157">MDWEIVIGLETHTQLSTASKIFSRSSTRFGAAPNTQANEVDMALPGTLPAMNRAAVERAIQFGLAIGGQIAPRSIFARKNYFYPDLPKNYQISQFEHPVVVGGSLKFFVGDQEKTVNLTRAHLEEDAGKSLHENFTGPHGESSSGIDLNRAGTPLLEIVSEPEMRSAAEAVAYARALHSLVVWLGICDGNMQEGSFRCDANVSVRPKGQAEFGTRCEIKNLNSFRFLERAILFEARRQIELIEDGGKVRQETRLYDADRDETRSMRSKEDSDDYRYFPDPDLPPLVVTQDWVARVREAMPELPADKRARFETDLGLSAYDAAQLTVDRATADYFEQTVAGLSAAQSKPAANWILGEMAAALNREELTIEACPVKPAALAALVTRITDGTLSNKIARDVFAAMWAGEHDGNPDAIIEAKGLKQISDSGAIGAMIDEVLAAQPDIVEQYRAGKQKAFNSLVGQIMKAAKGKANPQQVNDLLKQKLDA</sequence>
<evidence type="ECO:0000259" key="12">
    <source>
        <dbReference type="SMART" id="SM00845"/>
    </source>
</evidence>
<dbReference type="NCBIfam" id="TIGR00133">
    <property type="entry name" value="gatB"/>
    <property type="match status" value="1"/>
</dbReference>
<dbReference type="PROSITE" id="PS01234">
    <property type="entry name" value="GATB"/>
    <property type="match status" value="1"/>
</dbReference>
<dbReference type="InterPro" id="IPR004413">
    <property type="entry name" value="GatB"/>
</dbReference>
<reference evidence="13 14" key="1">
    <citation type="submission" date="2020-07" db="EMBL/GenBank/DDBJ databases">
        <title>Pusillimonas sp. nov., isolated from poultry manure in Taiwan.</title>
        <authorList>
            <person name="Lin S.-Y."/>
            <person name="Tang Y.-S."/>
            <person name="Young C.-C."/>
        </authorList>
    </citation>
    <scope>NUCLEOTIDE SEQUENCE [LARGE SCALE GENOMIC DNA]</scope>
    <source>
        <strain evidence="13 14">CC-YST705</strain>
    </source>
</reference>
<evidence type="ECO:0000256" key="7">
    <source>
        <dbReference type="ARBA" id="ARBA00022917"/>
    </source>
</evidence>
<evidence type="ECO:0000256" key="5">
    <source>
        <dbReference type="ARBA" id="ARBA00022741"/>
    </source>
</evidence>
<dbReference type="Pfam" id="PF02637">
    <property type="entry name" value="GatB_Yqey"/>
    <property type="match status" value="1"/>
</dbReference>
<dbReference type="EC" id="6.3.5.-" evidence="11"/>
<comment type="catalytic activity">
    <reaction evidence="9 11">
        <text>L-aspartyl-tRNA(Asn) + L-glutamine + ATP + H2O = L-asparaginyl-tRNA(Asn) + L-glutamate + ADP + phosphate + 2 H(+)</text>
        <dbReference type="Rhea" id="RHEA:14513"/>
        <dbReference type="Rhea" id="RHEA-COMP:9674"/>
        <dbReference type="Rhea" id="RHEA-COMP:9677"/>
        <dbReference type="ChEBI" id="CHEBI:15377"/>
        <dbReference type="ChEBI" id="CHEBI:15378"/>
        <dbReference type="ChEBI" id="CHEBI:29985"/>
        <dbReference type="ChEBI" id="CHEBI:30616"/>
        <dbReference type="ChEBI" id="CHEBI:43474"/>
        <dbReference type="ChEBI" id="CHEBI:58359"/>
        <dbReference type="ChEBI" id="CHEBI:78515"/>
        <dbReference type="ChEBI" id="CHEBI:78516"/>
        <dbReference type="ChEBI" id="CHEBI:456216"/>
    </reaction>
</comment>
<dbReference type="Proteomes" id="UP000776983">
    <property type="component" value="Unassembled WGS sequence"/>
</dbReference>
<proteinExistence type="inferred from homology"/>
<dbReference type="EMBL" id="JACDXW010000003">
    <property type="protein sequence ID" value="MCB5363703.1"/>
    <property type="molecule type" value="Genomic_DNA"/>
</dbReference>
<dbReference type="InterPro" id="IPR018027">
    <property type="entry name" value="Asn/Gln_amidotransferase"/>
</dbReference>
<keyword evidence="4 11" id="KW-0436">Ligase</keyword>